<evidence type="ECO:0000256" key="1">
    <source>
        <dbReference type="ARBA" id="ARBA00004196"/>
    </source>
</evidence>
<feature type="coiled-coil region" evidence="3">
    <location>
        <begin position="182"/>
        <end position="282"/>
    </location>
</feature>
<evidence type="ECO:0000313" key="6">
    <source>
        <dbReference type="Proteomes" id="UP000323142"/>
    </source>
</evidence>
<proteinExistence type="predicted"/>
<organism evidence="5 6">
    <name type="scientific">Salinarimonas soli</name>
    <dbReference type="NCBI Taxonomy" id="1638099"/>
    <lineage>
        <taxon>Bacteria</taxon>
        <taxon>Pseudomonadati</taxon>
        <taxon>Pseudomonadota</taxon>
        <taxon>Alphaproteobacteria</taxon>
        <taxon>Hyphomicrobiales</taxon>
        <taxon>Salinarimonadaceae</taxon>
        <taxon>Salinarimonas</taxon>
    </lineage>
</organism>
<dbReference type="RefSeq" id="WP_149815346.1">
    <property type="nucleotide sequence ID" value="NZ_VUOA01000005.1"/>
</dbReference>
<keyword evidence="4" id="KW-1133">Transmembrane helix</keyword>
<evidence type="ECO:0000256" key="4">
    <source>
        <dbReference type="SAM" id="Phobius"/>
    </source>
</evidence>
<keyword evidence="4" id="KW-0472">Membrane</keyword>
<dbReference type="InterPro" id="IPR014315">
    <property type="entry name" value="ABC_heterocyst_DevB"/>
</dbReference>
<protein>
    <submittedName>
        <fullName evidence="5">HlyD family efflux transporter periplasmic adaptor subunit</fullName>
    </submittedName>
</protein>
<dbReference type="Proteomes" id="UP000323142">
    <property type="component" value="Unassembled WGS sequence"/>
</dbReference>
<dbReference type="AlphaFoldDB" id="A0A5B2VZ20"/>
<dbReference type="EMBL" id="VUOA01000005">
    <property type="protein sequence ID" value="KAA2244034.1"/>
    <property type="molecule type" value="Genomic_DNA"/>
</dbReference>
<dbReference type="Gene3D" id="2.40.30.170">
    <property type="match status" value="1"/>
</dbReference>
<dbReference type="PANTHER" id="PTHR32347:SF27">
    <property type="entry name" value="RND EFFLUX PUMP MEMBRANE FUSION PROTEIN BARREL-SANDWICH DOMAIN-CONTAINING PROTEIN"/>
    <property type="match status" value="1"/>
</dbReference>
<keyword evidence="2 3" id="KW-0175">Coiled coil</keyword>
<gene>
    <name evidence="5" type="ORF">F0L46_01965</name>
</gene>
<evidence type="ECO:0000256" key="2">
    <source>
        <dbReference type="ARBA" id="ARBA00023054"/>
    </source>
</evidence>
<dbReference type="InterPro" id="IPR050465">
    <property type="entry name" value="UPF0194_transport"/>
</dbReference>
<dbReference type="PANTHER" id="PTHR32347">
    <property type="entry name" value="EFFLUX SYSTEM COMPONENT YKNX-RELATED"/>
    <property type="match status" value="1"/>
</dbReference>
<dbReference type="Gene3D" id="2.40.50.100">
    <property type="match status" value="1"/>
</dbReference>
<comment type="subcellular location">
    <subcellularLocation>
        <location evidence="1">Cell envelope</location>
    </subcellularLocation>
</comment>
<name>A0A5B2VZ20_9HYPH</name>
<sequence>MTAHRPIDDEALPILVVDRRPGAPLVRPRWRRALGALRIVPLIWLIFAAGAFVGLYVQPPGLRLAMKALGLQPGGGTRDPIAVPVQRAPPRQNAAPITRQVVALGRLLPENDVVVVAPPYGAGDARIAALRVAEGDTVRRGDELAVLDNEAPLRAALEAARATVGVREAALAQTRATVTASRDEARAALARAQSAAQNAEREFDRAEELRRRGIVADAAYDQRRAARDQALREVEAARATLSRFERVDDAAQPDILVAMRNLDAARAELARAERDLDRGVIRAPADGTVLTIHVRPGEKPGAKGVMNLGDLSRMTAELEVYQTRIGQVDVGGPVTVTADALPEALGGRVSRIGLEVGRQTATDTSPAANTDARVVKVHVRLDPASSEVARRYTNLQVTGRIQVGGAP</sequence>
<feature type="transmembrane region" description="Helical" evidence="4">
    <location>
        <begin position="36"/>
        <end position="57"/>
    </location>
</feature>
<reference evidence="5 6" key="2">
    <citation type="submission" date="2019-09" db="EMBL/GenBank/DDBJ databases">
        <authorList>
            <person name="Jin C."/>
        </authorList>
    </citation>
    <scope>NUCLEOTIDE SEQUENCE [LARGE SCALE GENOMIC DNA]</scope>
    <source>
        <strain evidence="5 6">BN140002</strain>
    </source>
</reference>
<comment type="caution">
    <text evidence="5">The sequence shown here is derived from an EMBL/GenBank/DDBJ whole genome shotgun (WGS) entry which is preliminary data.</text>
</comment>
<evidence type="ECO:0000256" key="3">
    <source>
        <dbReference type="SAM" id="Coils"/>
    </source>
</evidence>
<dbReference type="GO" id="GO:0030313">
    <property type="term" value="C:cell envelope"/>
    <property type="evidence" value="ECO:0007669"/>
    <property type="project" value="UniProtKB-SubCell"/>
</dbReference>
<evidence type="ECO:0000313" key="5">
    <source>
        <dbReference type="EMBL" id="KAA2244034.1"/>
    </source>
</evidence>
<accession>A0A5B2VZ20</accession>
<keyword evidence="6" id="KW-1185">Reference proteome</keyword>
<keyword evidence="4" id="KW-0812">Transmembrane</keyword>
<dbReference type="Gene3D" id="1.10.287.470">
    <property type="entry name" value="Helix hairpin bin"/>
    <property type="match status" value="1"/>
</dbReference>
<reference evidence="5 6" key="1">
    <citation type="submission" date="2019-09" db="EMBL/GenBank/DDBJ databases">
        <title>Salinarimonas rosea gen. nov., sp. nov., a new member of the a-2 subgroup of the Proteobacteria.</title>
        <authorList>
            <person name="Liu J."/>
        </authorList>
    </citation>
    <scope>NUCLEOTIDE SEQUENCE [LARGE SCALE GENOMIC DNA]</scope>
    <source>
        <strain evidence="5 6">BN140002</strain>
    </source>
</reference>
<dbReference type="NCBIfam" id="TIGR02971">
    <property type="entry name" value="heterocyst_DevB"/>
    <property type="match status" value="1"/>
</dbReference>
<dbReference type="OrthoDB" id="264111at2"/>